<dbReference type="Gene3D" id="3.30.450.20">
    <property type="entry name" value="PAS domain"/>
    <property type="match status" value="2"/>
</dbReference>
<organism evidence="12 13">
    <name type="scientific">Ewingella americana</name>
    <dbReference type="NCBI Taxonomy" id="41202"/>
    <lineage>
        <taxon>Bacteria</taxon>
        <taxon>Pseudomonadati</taxon>
        <taxon>Pseudomonadota</taxon>
        <taxon>Gammaproteobacteria</taxon>
        <taxon>Enterobacterales</taxon>
        <taxon>Yersiniaceae</taxon>
        <taxon>Ewingella</taxon>
    </lineage>
</organism>
<dbReference type="PANTHER" id="PTHR45138:SF9">
    <property type="entry name" value="DIGUANYLATE CYCLASE DGCM-RELATED"/>
    <property type="match status" value="1"/>
</dbReference>
<evidence type="ECO:0000256" key="9">
    <source>
        <dbReference type="ARBA" id="ARBA00034247"/>
    </source>
</evidence>
<proteinExistence type="predicted"/>
<dbReference type="AlphaFoldDB" id="A0A502G709"/>
<dbReference type="GO" id="GO:0005886">
    <property type="term" value="C:plasma membrane"/>
    <property type="evidence" value="ECO:0007669"/>
    <property type="project" value="UniProtKB-SubCell"/>
</dbReference>
<sequence length="520" mass="57382">MNASPHDSESYLISLSGKKRPVTALVILATAVVCLLLLAFGCAFIAASRTAQLSDAEVANTNIARMIAVQVESTLKTASVTLSDLSERLEVDGMGSHELHRLQTHLIEIDKASPELHGLFVYGADGSWLATSLSHPVKGNNSDREYFLYHRANRNLAVHIGPPIISRSTGVWIIPVSRRINLPDGSFGGIVLVTLKINFFERIFDEIDIGKTGTVLLALSNGTLVYRRPFEERLVGTDISKGPVMQALSTRYAGSSILVSQIDRIERLYSYRHVDGYPFVVAVGRTKTELLSQWQRSSFLLGGAVLVICSMFGLLASKLVRQISIRDKLDKRLRARSNDLKQHNIGLQILANTDKLTNIANRLMFDEILDQEFKRAQRGDDSLSLILLDVDFFKKFNDRYGHVAGDAVLRSIGRIMTEQVTRAGDLAARYGGEEFVVILPSTGRNGAIAVAERIREGILALTIAHLDTPWGRVSASFGVTTVYPGQQRGLLPEDVVNRADQQLYEAKRTGRNRVCAERAV</sequence>
<evidence type="ECO:0000313" key="12">
    <source>
        <dbReference type="EMBL" id="TPG57554.1"/>
    </source>
</evidence>
<dbReference type="RefSeq" id="WP_140474591.1">
    <property type="nucleotide sequence ID" value="NZ_RCZD01000013.1"/>
</dbReference>
<evidence type="ECO:0000256" key="7">
    <source>
        <dbReference type="ARBA" id="ARBA00022989"/>
    </source>
</evidence>
<reference evidence="12 13" key="1">
    <citation type="journal article" date="2019" name="Environ. Microbiol.">
        <title>Species interactions and distinct microbial communities in high Arctic permafrost affected cryosols are associated with the CH4 and CO2 gas fluxes.</title>
        <authorList>
            <person name="Altshuler I."/>
            <person name="Hamel J."/>
            <person name="Turney S."/>
            <person name="Magnuson E."/>
            <person name="Levesque R."/>
            <person name="Greer C."/>
            <person name="Whyte L.G."/>
        </authorList>
    </citation>
    <scope>NUCLEOTIDE SEQUENCE [LARGE SCALE GENOMIC DNA]</scope>
    <source>
        <strain evidence="12 13">E4</strain>
    </source>
</reference>
<evidence type="ECO:0000259" key="11">
    <source>
        <dbReference type="PROSITE" id="PS50887"/>
    </source>
</evidence>
<dbReference type="SMART" id="SM00267">
    <property type="entry name" value="GGDEF"/>
    <property type="match status" value="1"/>
</dbReference>
<protein>
    <recommendedName>
        <fullName evidence="4">diguanylate cyclase</fullName>
        <ecNumber evidence="4">2.7.7.65</ecNumber>
    </recommendedName>
</protein>
<evidence type="ECO:0000256" key="3">
    <source>
        <dbReference type="ARBA" id="ARBA00004665"/>
    </source>
</evidence>
<dbReference type="OrthoDB" id="9812260at2"/>
<feature type="transmembrane region" description="Helical" evidence="10">
    <location>
        <begin position="299"/>
        <end position="320"/>
    </location>
</feature>
<keyword evidence="8 10" id="KW-0472">Membrane</keyword>
<dbReference type="GO" id="GO:1902201">
    <property type="term" value="P:negative regulation of bacterial-type flagellum-dependent cell motility"/>
    <property type="evidence" value="ECO:0007669"/>
    <property type="project" value="TreeGrafter"/>
</dbReference>
<comment type="pathway">
    <text evidence="3">Purine metabolism; 3',5'-cyclic di-GMP biosynthesis.</text>
</comment>
<accession>A0A502G709</accession>
<evidence type="ECO:0000256" key="8">
    <source>
        <dbReference type="ARBA" id="ARBA00023136"/>
    </source>
</evidence>
<dbReference type="PROSITE" id="PS50887">
    <property type="entry name" value="GGDEF"/>
    <property type="match status" value="1"/>
</dbReference>
<dbReference type="NCBIfam" id="TIGR00254">
    <property type="entry name" value="GGDEF"/>
    <property type="match status" value="1"/>
</dbReference>
<keyword evidence="7 10" id="KW-1133">Transmembrane helix</keyword>
<dbReference type="GO" id="GO:0043709">
    <property type="term" value="P:cell adhesion involved in single-species biofilm formation"/>
    <property type="evidence" value="ECO:0007669"/>
    <property type="project" value="TreeGrafter"/>
</dbReference>
<dbReference type="FunFam" id="3.30.70.270:FF:000001">
    <property type="entry name" value="Diguanylate cyclase domain protein"/>
    <property type="match status" value="1"/>
</dbReference>
<dbReference type="Pfam" id="PF00990">
    <property type="entry name" value="GGDEF"/>
    <property type="match status" value="1"/>
</dbReference>
<feature type="transmembrane region" description="Helical" evidence="10">
    <location>
        <begin position="21"/>
        <end position="47"/>
    </location>
</feature>
<comment type="cofactor">
    <cofactor evidence="1">
        <name>Mg(2+)</name>
        <dbReference type="ChEBI" id="CHEBI:18420"/>
    </cofactor>
</comment>
<dbReference type="CDD" id="cd12915">
    <property type="entry name" value="PDC2_DGC_like"/>
    <property type="match status" value="1"/>
</dbReference>
<dbReference type="InterPro" id="IPR050469">
    <property type="entry name" value="Diguanylate_Cyclase"/>
</dbReference>
<dbReference type="EMBL" id="RCZD01000013">
    <property type="protein sequence ID" value="TPG57554.1"/>
    <property type="molecule type" value="Genomic_DNA"/>
</dbReference>
<dbReference type="CDD" id="cd12914">
    <property type="entry name" value="PDC1_DGC_like"/>
    <property type="match status" value="1"/>
</dbReference>
<name>A0A502G709_9GAMM</name>
<dbReference type="Proteomes" id="UP000317663">
    <property type="component" value="Unassembled WGS sequence"/>
</dbReference>
<keyword evidence="13" id="KW-1185">Reference proteome</keyword>
<dbReference type="Pfam" id="PF02743">
    <property type="entry name" value="dCache_1"/>
    <property type="match status" value="1"/>
</dbReference>
<comment type="subcellular location">
    <subcellularLocation>
        <location evidence="2">Cell membrane</location>
        <topology evidence="2">Multi-pass membrane protein</topology>
    </subcellularLocation>
</comment>
<dbReference type="InterPro" id="IPR043128">
    <property type="entry name" value="Rev_trsase/Diguanyl_cyclase"/>
</dbReference>
<dbReference type="PANTHER" id="PTHR45138">
    <property type="entry name" value="REGULATORY COMPONENTS OF SENSORY TRANSDUCTION SYSTEM"/>
    <property type="match status" value="1"/>
</dbReference>
<dbReference type="EC" id="2.7.7.65" evidence="4"/>
<evidence type="ECO:0000256" key="5">
    <source>
        <dbReference type="ARBA" id="ARBA00022475"/>
    </source>
</evidence>
<comment type="catalytic activity">
    <reaction evidence="9">
        <text>2 GTP = 3',3'-c-di-GMP + 2 diphosphate</text>
        <dbReference type="Rhea" id="RHEA:24898"/>
        <dbReference type="ChEBI" id="CHEBI:33019"/>
        <dbReference type="ChEBI" id="CHEBI:37565"/>
        <dbReference type="ChEBI" id="CHEBI:58805"/>
        <dbReference type="EC" id="2.7.7.65"/>
    </reaction>
</comment>
<evidence type="ECO:0000256" key="2">
    <source>
        <dbReference type="ARBA" id="ARBA00004651"/>
    </source>
</evidence>
<comment type="caution">
    <text evidence="12">The sequence shown here is derived from an EMBL/GenBank/DDBJ whole genome shotgun (WGS) entry which is preliminary data.</text>
</comment>
<dbReference type="SUPFAM" id="SSF55073">
    <property type="entry name" value="Nucleotide cyclase"/>
    <property type="match status" value="1"/>
</dbReference>
<dbReference type="InterPro" id="IPR000160">
    <property type="entry name" value="GGDEF_dom"/>
</dbReference>
<feature type="domain" description="GGDEF" evidence="11">
    <location>
        <begin position="381"/>
        <end position="519"/>
    </location>
</feature>
<dbReference type="Gene3D" id="3.30.70.270">
    <property type="match status" value="1"/>
</dbReference>
<keyword evidence="6 10" id="KW-0812">Transmembrane</keyword>
<keyword evidence="5" id="KW-1003">Cell membrane</keyword>
<dbReference type="CDD" id="cd01949">
    <property type="entry name" value="GGDEF"/>
    <property type="match status" value="1"/>
</dbReference>
<gene>
    <name evidence="12" type="ORF">EAH77_20205</name>
</gene>
<dbReference type="InterPro" id="IPR033479">
    <property type="entry name" value="dCache_1"/>
</dbReference>
<dbReference type="GO" id="GO:0052621">
    <property type="term" value="F:diguanylate cyclase activity"/>
    <property type="evidence" value="ECO:0007669"/>
    <property type="project" value="UniProtKB-EC"/>
</dbReference>
<evidence type="ECO:0000256" key="1">
    <source>
        <dbReference type="ARBA" id="ARBA00001946"/>
    </source>
</evidence>
<evidence type="ECO:0000256" key="4">
    <source>
        <dbReference type="ARBA" id="ARBA00012528"/>
    </source>
</evidence>
<dbReference type="InterPro" id="IPR029787">
    <property type="entry name" value="Nucleotide_cyclase"/>
</dbReference>
<evidence type="ECO:0000256" key="10">
    <source>
        <dbReference type="SAM" id="Phobius"/>
    </source>
</evidence>
<evidence type="ECO:0000313" key="13">
    <source>
        <dbReference type="Proteomes" id="UP000317663"/>
    </source>
</evidence>
<evidence type="ECO:0000256" key="6">
    <source>
        <dbReference type="ARBA" id="ARBA00022692"/>
    </source>
</evidence>